<proteinExistence type="predicted"/>
<feature type="region of interest" description="Disordered" evidence="1">
    <location>
        <begin position="1"/>
        <end position="48"/>
    </location>
</feature>
<evidence type="ECO:0000256" key="1">
    <source>
        <dbReference type="SAM" id="MobiDB-lite"/>
    </source>
</evidence>
<name>A0A699V5U2_TANCI</name>
<gene>
    <name evidence="2" type="ORF">Tci_901200</name>
</gene>
<organism evidence="2">
    <name type="scientific">Tanacetum cinerariifolium</name>
    <name type="common">Dalmatian daisy</name>
    <name type="synonym">Chrysanthemum cinerariifolium</name>
    <dbReference type="NCBI Taxonomy" id="118510"/>
    <lineage>
        <taxon>Eukaryota</taxon>
        <taxon>Viridiplantae</taxon>
        <taxon>Streptophyta</taxon>
        <taxon>Embryophyta</taxon>
        <taxon>Tracheophyta</taxon>
        <taxon>Spermatophyta</taxon>
        <taxon>Magnoliopsida</taxon>
        <taxon>eudicotyledons</taxon>
        <taxon>Gunneridae</taxon>
        <taxon>Pentapetalae</taxon>
        <taxon>asterids</taxon>
        <taxon>campanulids</taxon>
        <taxon>Asterales</taxon>
        <taxon>Asteraceae</taxon>
        <taxon>Asteroideae</taxon>
        <taxon>Anthemideae</taxon>
        <taxon>Anthemidinae</taxon>
        <taxon>Tanacetum</taxon>
    </lineage>
</organism>
<accession>A0A699V5U2</accession>
<dbReference type="AlphaFoldDB" id="A0A699V5U2"/>
<comment type="caution">
    <text evidence="2">The sequence shown here is derived from an EMBL/GenBank/DDBJ whole genome shotgun (WGS) entry which is preliminary data.</text>
</comment>
<feature type="compositionally biased region" description="Polar residues" evidence="1">
    <location>
        <begin position="14"/>
        <end position="25"/>
    </location>
</feature>
<protein>
    <submittedName>
        <fullName evidence="2">Uncharacterized protein</fullName>
    </submittedName>
</protein>
<sequence>GGIKSVRTGDKASDTSGNAVSSSNDKNGEIAGSDGIWPDAGSSDGSVLPQMRVNNLEMLVYSQEMVV</sequence>
<feature type="non-terminal residue" evidence="2">
    <location>
        <position position="1"/>
    </location>
</feature>
<dbReference type="EMBL" id="BKCJ011392826">
    <property type="protein sequence ID" value="GFD29231.1"/>
    <property type="molecule type" value="Genomic_DNA"/>
</dbReference>
<evidence type="ECO:0000313" key="2">
    <source>
        <dbReference type="EMBL" id="GFD29231.1"/>
    </source>
</evidence>
<reference evidence="2" key="1">
    <citation type="journal article" date="2019" name="Sci. Rep.">
        <title>Draft genome of Tanacetum cinerariifolium, the natural source of mosquito coil.</title>
        <authorList>
            <person name="Yamashiro T."/>
            <person name="Shiraishi A."/>
            <person name="Satake H."/>
            <person name="Nakayama K."/>
        </authorList>
    </citation>
    <scope>NUCLEOTIDE SEQUENCE</scope>
</reference>